<dbReference type="EMBL" id="BONO01000003">
    <property type="protein sequence ID" value="GIG35169.1"/>
    <property type="molecule type" value="Genomic_DNA"/>
</dbReference>
<comment type="caution">
    <text evidence="5">The sequence shown here is derived from an EMBL/GenBank/DDBJ whole genome shotgun (WGS) entry which is preliminary data.</text>
</comment>
<reference evidence="5" key="1">
    <citation type="submission" date="2021-01" db="EMBL/GenBank/DDBJ databases">
        <title>Whole genome shotgun sequence of Cellulomonas pakistanensis NBRC 110800.</title>
        <authorList>
            <person name="Komaki H."/>
            <person name="Tamura T."/>
        </authorList>
    </citation>
    <scope>NUCLEOTIDE SEQUENCE</scope>
    <source>
        <strain evidence="5">NBRC 110800</strain>
    </source>
</reference>
<comment type="similarity">
    <text evidence="1 3">Belongs to the short-chain dehydrogenases/reductases (SDR) family.</text>
</comment>
<dbReference type="Proteomes" id="UP000642125">
    <property type="component" value="Unassembled WGS sequence"/>
</dbReference>
<dbReference type="Pfam" id="PF00106">
    <property type="entry name" value="adh_short"/>
    <property type="match status" value="1"/>
</dbReference>
<evidence type="ECO:0000313" key="6">
    <source>
        <dbReference type="Proteomes" id="UP000642125"/>
    </source>
</evidence>
<evidence type="ECO:0000256" key="2">
    <source>
        <dbReference type="ARBA" id="ARBA00023002"/>
    </source>
</evidence>
<dbReference type="RefSeq" id="WP_203667213.1">
    <property type="nucleotide sequence ID" value="NZ_BONO01000003.1"/>
</dbReference>
<sequence>MTTPDTRPAATTAPRTALVTGAGRGIGRGLALGLVRAGWDVALVGRTRAHLDAVAEEARAARPGAQVVVEVVDVVDREAVVAAVARVEEALGGIGLLVNNAGVIERAEVDLVADDVEDVWRVIETNVRGPLLLAHAVLPAMLERGSGHVVNINSGSGHRPSPVYTGYGISKGALARLTTMLDAQYADRGVTVLDVAPGVVVTDMTQAMPLHDDRTEWTPVEATVELVDAFGSGRLDALRGRFVRAGTDTPESLAALADRIVAADARTLRLAPYGQDDPVA</sequence>
<dbReference type="Gene3D" id="3.40.50.720">
    <property type="entry name" value="NAD(P)-binding Rossmann-like Domain"/>
    <property type="match status" value="1"/>
</dbReference>
<dbReference type="InterPro" id="IPR057326">
    <property type="entry name" value="KR_dom"/>
</dbReference>
<protein>
    <recommendedName>
        <fullName evidence="4">Ketoreductase domain-containing protein</fullName>
    </recommendedName>
</protein>
<keyword evidence="2" id="KW-0560">Oxidoreductase</keyword>
<dbReference type="CDD" id="cd05233">
    <property type="entry name" value="SDR_c"/>
    <property type="match status" value="1"/>
</dbReference>
<evidence type="ECO:0000313" key="5">
    <source>
        <dbReference type="EMBL" id="GIG35169.1"/>
    </source>
</evidence>
<evidence type="ECO:0000256" key="1">
    <source>
        <dbReference type="ARBA" id="ARBA00006484"/>
    </source>
</evidence>
<dbReference type="PRINTS" id="PR00080">
    <property type="entry name" value="SDRFAMILY"/>
</dbReference>
<evidence type="ECO:0000259" key="4">
    <source>
        <dbReference type="SMART" id="SM00822"/>
    </source>
</evidence>
<dbReference type="InterPro" id="IPR036291">
    <property type="entry name" value="NAD(P)-bd_dom_sf"/>
</dbReference>
<dbReference type="AlphaFoldDB" id="A0A919U4K8"/>
<evidence type="ECO:0000256" key="3">
    <source>
        <dbReference type="RuleBase" id="RU000363"/>
    </source>
</evidence>
<gene>
    <name evidence="5" type="ORF">Cpa01nite_05500</name>
</gene>
<organism evidence="5 6">
    <name type="scientific">Cellulomonas pakistanensis</name>
    <dbReference type="NCBI Taxonomy" id="992287"/>
    <lineage>
        <taxon>Bacteria</taxon>
        <taxon>Bacillati</taxon>
        <taxon>Actinomycetota</taxon>
        <taxon>Actinomycetes</taxon>
        <taxon>Micrococcales</taxon>
        <taxon>Cellulomonadaceae</taxon>
        <taxon>Cellulomonas</taxon>
    </lineage>
</organism>
<dbReference type="PANTHER" id="PTHR44196:SF1">
    <property type="entry name" value="DEHYDROGENASE_REDUCTASE SDR FAMILY MEMBER 7B"/>
    <property type="match status" value="1"/>
</dbReference>
<accession>A0A919U4K8</accession>
<dbReference type="PANTHER" id="PTHR44196">
    <property type="entry name" value="DEHYDROGENASE/REDUCTASE SDR FAMILY MEMBER 7B"/>
    <property type="match status" value="1"/>
</dbReference>
<name>A0A919U4K8_9CELL</name>
<keyword evidence="6" id="KW-1185">Reference proteome</keyword>
<dbReference type="GO" id="GO:0016491">
    <property type="term" value="F:oxidoreductase activity"/>
    <property type="evidence" value="ECO:0007669"/>
    <property type="project" value="UniProtKB-KW"/>
</dbReference>
<proteinExistence type="inferred from homology"/>
<dbReference type="SUPFAM" id="SSF51735">
    <property type="entry name" value="NAD(P)-binding Rossmann-fold domains"/>
    <property type="match status" value="1"/>
</dbReference>
<dbReference type="GO" id="GO:0016020">
    <property type="term" value="C:membrane"/>
    <property type="evidence" value="ECO:0007669"/>
    <property type="project" value="TreeGrafter"/>
</dbReference>
<feature type="domain" description="Ketoreductase" evidence="4">
    <location>
        <begin position="15"/>
        <end position="220"/>
    </location>
</feature>
<dbReference type="InterPro" id="IPR002347">
    <property type="entry name" value="SDR_fam"/>
</dbReference>
<dbReference type="PRINTS" id="PR00081">
    <property type="entry name" value="GDHRDH"/>
</dbReference>
<dbReference type="SMART" id="SM00822">
    <property type="entry name" value="PKS_KR"/>
    <property type="match status" value="1"/>
</dbReference>